<dbReference type="KEGG" id="mmob:F6R98_16615"/>
<feature type="domain" description="DUF2272" evidence="2">
    <location>
        <begin position="115"/>
        <end position="250"/>
    </location>
</feature>
<dbReference type="InParanoid" id="A0A5Q0BPD4"/>
<sequence>MHLKLTFITACLLLSACAPAHRKPSVVQPAAVTVQPKPPERELSIRDFPVTSTKYRILSILLEEWNYFGEQEIIIKSDMESIPRVGVWEDDDASHSDRIRNYWRTAGKYGLSGYDCQQPWSAAFISWVMSVAGIGEDEFPYASAHWVYLARFLDNAGSQTANFVPRSVADYPPKPGDLICASRDVRVDVNPNFLPASSQIENAKLHCDIVTAVKGKTLEAIGGNVRNSVSKSVLQLSPQGYLQPTARRSWFMVVENRMD</sequence>
<evidence type="ECO:0000313" key="3">
    <source>
        <dbReference type="EMBL" id="QFY44054.1"/>
    </source>
</evidence>
<dbReference type="EMBL" id="CP044205">
    <property type="protein sequence ID" value="QFY44054.1"/>
    <property type="molecule type" value="Genomic_DNA"/>
</dbReference>
<dbReference type="OrthoDB" id="8836344at2"/>
<reference evidence="3 4" key="1">
    <citation type="submission" date="2019-09" db="EMBL/GenBank/DDBJ databases">
        <title>Ecophysiology of the spiral-shaped methanotroph Methylospira mobilis as revealed by the complete genome sequence.</title>
        <authorList>
            <person name="Oshkin I.Y."/>
            <person name="Dedysh S.N."/>
            <person name="Miroshnikov K."/>
            <person name="Danilova O.V."/>
            <person name="Hakobyan A."/>
            <person name="Liesack W."/>
        </authorList>
    </citation>
    <scope>NUCLEOTIDE SEQUENCE [LARGE SCALE GENOMIC DNA]</scope>
    <source>
        <strain evidence="3 4">Shm1</strain>
    </source>
</reference>
<dbReference type="InterPro" id="IPR019262">
    <property type="entry name" value="DUF2272"/>
</dbReference>
<evidence type="ECO:0000259" key="2">
    <source>
        <dbReference type="Pfam" id="PF10030"/>
    </source>
</evidence>
<organism evidence="3 4">
    <name type="scientific">Candidatus Methylospira mobilis</name>
    <dbReference type="NCBI Taxonomy" id="1808979"/>
    <lineage>
        <taxon>Bacteria</taxon>
        <taxon>Pseudomonadati</taxon>
        <taxon>Pseudomonadota</taxon>
        <taxon>Gammaproteobacteria</taxon>
        <taxon>Methylococcales</taxon>
        <taxon>Methylococcaceae</taxon>
        <taxon>Candidatus Methylospira</taxon>
    </lineage>
</organism>
<proteinExistence type="predicted"/>
<dbReference type="PROSITE" id="PS51257">
    <property type="entry name" value="PROKAR_LIPOPROTEIN"/>
    <property type="match status" value="1"/>
</dbReference>
<dbReference type="RefSeq" id="WP_153250025.1">
    <property type="nucleotide sequence ID" value="NZ_CP044205.1"/>
</dbReference>
<feature type="chain" id="PRO_5024884416" evidence="1">
    <location>
        <begin position="21"/>
        <end position="259"/>
    </location>
</feature>
<keyword evidence="4" id="KW-1185">Reference proteome</keyword>
<feature type="signal peptide" evidence="1">
    <location>
        <begin position="1"/>
        <end position="20"/>
    </location>
</feature>
<protein>
    <submittedName>
        <fullName evidence="3">DUF2272 domain-containing protein</fullName>
    </submittedName>
</protein>
<keyword evidence="1" id="KW-0732">Signal</keyword>
<evidence type="ECO:0000313" key="4">
    <source>
        <dbReference type="Proteomes" id="UP000325755"/>
    </source>
</evidence>
<name>A0A5Q0BPD4_9GAMM</name>
<gene>
    <name evidence="3" type="ORF">F6R98_16615</name>
</gene>
<evidence type="ECO:0000256" key="1">
    <source>
        <dbReference type="SAM" id="SignalP"/>
    </source>
</evidence>
<accession>A0A5Q0BPD4</accession>
<dbReference type="Proteomes" id="UP000325755">
    <property type="component" value="Chromosome"/>
</dbReference>
<dbReference type="Pfam" id="PF10030">
    <property type="entry name" value="DUF2272"/>
    <property type="match status" value="1"/>
</dbReference>
<dbReference type="AlphaFoldDB" id="A0A5Q0BPD4"/>